<gene>
    <name evidence="2" type="ORF">DOK76_01545</name>
</gene>
<dbReference type="Pfam" id="PF13302">
    <property type="entry name" value="Acetyltransf_3"/>
    <property type="match status" value="1"/>
</dbReference>
<dbReference type="CDD" id="cd04301">
    <property type="entry name" value="NAT_SF"/>
    <property type="match status" value="1"/>
</dbReference>
<dbReference type="Proteomes" id="UP000664857">
    <property type="component" value="Unassembled WGS sequence"/>
</dbReference>
<dbReference type="RefSeq" id="WP_206964488.1">
    <property type="nucleotide sequence ID" value="NZ_JAFLVX010000005.1"/>
</dbReference>
<reference evidence="2 3" key="1">
    <citation type="submission" date="2021-03" db="EMBL/GenBank/DDBJ databases">
        <title>Enterococcal diversity collection.</title>
        <authorList>
            <person name="Gilmore M.S."/>
            <person name="Schwartzman J."/>
            <person name="Van Tyne D."/>
            <person name="Martin M."/>
            <person name="Earl A.M."/>
            <person name="Manson A.L."/>
            <person name="Straub T."/>
            <person name="Salamzade R."/>
            <person name="Saavedra J."/>
            <person name="Lebreton F."/>
            <person name="Prichula J."/>
            <person name="Schaufler K."/>
            <person name="Gaca A."/>
            <person name="Sgardioli B."/>
            <person name="Wagenaar J."/>
            <person name="Strong T."/>
        </authorList>
    </citation>
    <scope>NUCLEOTIDE SEQUENCE [LARGE SCALE GENOMIC DNA]</scope>
    <source>
        <strain evidence="2 3">DIV0080</strain>
    </source>
</reference>
<protein>
    <submittedName>
        <fullName evidence="2">GNAT family N-acetyltransferase</fullName>
    </submittedName>
</protein>
<name>A0ABS3HPR2_9ENTE</name>
<sequence>MNIETKRLLIRPYEVSDSKEASTFLLHPEAMHYIPETFETVEEVTHFLQENRDAYFPVCLKETGEIIGHLFFKAFFGSHSYEIGWIFHPDYHRKGYAKEAANAVLAYGFLKKEIHRVIATCQPENEGSWRLMDSLGMRREGYFKQCIPKGDTWWDEYYYAILKEEWHQLLSKNII</sequence>
<comment type="caution">
    <text evidence="2">The sequence shown here is derived from an EMBL/GenBank/DDBJ whole genome shotgun (WGS) entry which is preliminary data.</text>
</comment>
<dbReference type="Gene3D" id="3.40.630.30">
    <property type="match status" value="1"/>
</dbReference>
<dbReference type="InterPro" id="IPR016181">
    <property type="entry name" value="Acyl_CoA_acyltransferase"/>
</dbReference>
<feature type="domain" description="N-acetyltransferase" evidence="1">
    <location>
        <begin position="8"/>
        <end position="164"/>
    </location>
</feature>
<dbReference type="PANTHER" id="PTHR43792:SF5">
    <property type="entry name" value="RIBOSOMAL-PROTEIN-SERINE ACETYLTRANSFERASE"/>
    <property type="match status" value="1"/>
</dbReference>
<keyword evidence="3" id="KW-1185">Reference proteome</keyword>
<evidence type="ECO:0000313" key="3">
    <source>
        <dbReference type="Proteomes" id="UP000664857"/>
    </source>
</evidence>
<evidence type="ECO:0000313" key="2">
    <source>
        <dbReference type="EMBL" id="MBO0475733.1"/>
    </source>
</evidence>
<evidence type="ECO:0000259" key="1">
    <source>
        <dbReference type="PROSITE" id="PS51186"/>
    </source>
</evidence>
<dbReference type="PANTHER" id="PTHR43792">
    <property type="entry name" value="GNAT FAMILY, PUTATIVE (AFU_ORTHOLOGUE AFUA_3G00765)-RELATED-RELATED"/>
    <property type="match status" value="1"/>
</dbReference>
<dbReference type="EMBL" id="JAFLVX010000005">
    <property type="protein sequence ID" value="MBO0475733.1"/>
    <property type="molecule type" value="Genomic_DNA"/>
</dbReference>
<proteinExistence type="predicted"/>
<dbReference type="PROSITE" id="PS51186">
    <property type="entry name" value="GNAT"/>
    <property type="match status" value="1"/>
</dbReference>
<dbReference type="SUPFAM" id="SSF55729">
    <property type="entry name" value="Acyl-CoA N-acyltransferases (Nat)"/>
    <property type="match status" value="1"/>
</dbReference>
<organism evidence="2 3">
    <name type="scientific">Candidatus Vagococcus giribetii</name>
    <dbReference type="NCBI Taxonomy" id="2230876"/>
    <lineage>
        <taxon>Bacteria</taxon>
        <taxon>Bacillati</taxon>
        <taxon>Bacillota</taxon>
        <taxon>Bacilli</taxon>
        <taxon>Lactobacillales</taxon>
        <taxon>Enterococcaceae</taxon>
        <taxon>Vagococcus</taxon>
    </lineage>
</organism>
<dbReference type="InterPro" id="IPR000182">
    <property type="entry name" value="GNAT_dom"/>
</dbReference>
<accession>A0ABS3HPR2</accession>
<dbReference type="InterPro" id="IPR051531">
    <property type="entry name" value="N-acetyltransferase"/>
</dbReference>